<proteinExistence type="predicted"/>
<name>A0A2P2K9P9_RHIMU</name>
<protein>
    <submittedName>
        <fullName evidence="1">Uncharacterized protein</fullName>
    </submittedName>
</protein>
<reference evidence="1" key="1">
    <citation type="submission" date="2018-02" db="EMBL/GenBank/DDBJ databases">
        <title>Rhizophora mucronata_Transcriptome.</title>
        <authorList>
            <person name="Meera S.P."/>
            <person name="Sreeshan A."/>
            <person name="Augustine A."/>
        </authorList>
    </citation>
    <scope>NUCLEOTIDE SEQUENCE</scope>
    <source>
        <tissue evidence="1">Leaf</tissue>
    </source>
</reference>
<dbReference type="EMBL" id="GGEC01021957">
    <property type="protein sequence ID" value="MBX02441.1"/>
    <property type="molecule type" value="Transcribed_RNA"/>
</dbReference>
<dbReference type="AlphaFoldDB" id="A0A2P2K9P9"/>
<accession>A0A2P2K9P9</accession>
<evidence type="ECO:0000313" key="1">
    <source>
        <dbReference type="EMBL" id="MBX02441.1"/>
    </source>
</evidence>
<organism evidence="1">
    <name type="scientific">Rhizophora mucronata</name>
    <name type="common">Asiatic mangrove</name>
    <dbReference type="NCBI Taxonomy" id="61149"/>
    <lineage>
        <taxon>Eukaryota</taxon>
        <taxon>Viridiplantae</taxon>
        <taxon>Streptophyta</taxon>
        <taxon>Embryophyta</taxon>
        <taxon>Tracheophyta</taxon>
        <taxon>Spermatophyta</taxon>
        <taxon>Magnoliopsida</taxon>
        <taxon>eudicotyledons</taxon>
        <taxon>Gunneridae</taxon>
        <taxon>Pentapetalae</taxon>
        <taxon>rosids</taxon>
        <taxon>fabids</taxon>
        <taxon>Malpighiales</taxon>
        <taxon>Rhizophoraceae</taxon>
        <taxon>Rhizophora</taxon>
    </lineage>
</organism>
<sequence length="32" mass="3758">MICVSACLSDFRRVFVSFCFPFRIPNNVVFWG</sequence>